<dbReference type="PANTHER" id="PTHR11271:SF6">
    <property type="entry name" value="GUANINE DEAMINASE"/>
    <property type="match status" value="1"/>
</dbReference>
<dbReference type="NCBIfam" id="NF006679">
    <property type="entry name" value="PRK09228.1"/>
    <property type="match status" value="1"/>
</dbReference>
<organism evidence="10 11">
    <name type="scientific">Nitrincola tapanii</name>
    <dbReference type="NCBI Taxonomy" id="1708751"/>
    <lineage>
        <taxon>Bacteria</taxon>
        <taxon>Pseudomonadati</taxon>
        <taxon>Pseudomonadota</taxon>
        <taxon>Gammaproteobacteria</taxon>
        <taxon>Oceanospirillales</taxon>
        <taxon>Oceanospirillaceae</taxon>
        <taxon>Nitrincola</taxon>
    </lineage>
</organism>
<keyword evidence="5 8" id="KW-0378">Hydrolase</keyword>
<comment type="pathway">
    <text evidence="1 8">Purine metabolism; guanine degradation; xanthine from guanine: step 1/1.</text>
</comment>
<comment type="catalytic activity">
    <reaction evidence="8">
        <text>guanine + H2O + H(+) = xanthine + NH4(+)</text>
        <dbReference type="Rhea" id="RHEA:14665"/>
        <dbReference type="ChEBI" id="CHEBI:15377"/>
        <dbReference type="ChEBI" id="CHEBI:15378"/>
        <dbReference type="ChEBI" id="CHEBI:16235"/>
        <dbReference type="ChEBI" id="CHEBI:17712"/>
        <dbReference type="ChEBI" id="CHEBI:28938"/>
        <dbReference type="EC" id="3.5.4.3"/>
    </reaction>
</comment>
<comment type="caution">
    <text evidence="10">The sequence shown here is derived from an EMBL/GenBank/DDBJ whole genome shotgun (WGS) entry which is preliminary data.</text>
</comment>
<dbReference type="GO" id="GO:0005829">
    <property type="term" value="C:cytosol"/>
    <property type="evidence" value="ECO:0007669"/>
    <property type="project" value="TreeGrafter"/>
</dbReference>
<dbReference type="FunFam" id="3.20.20.140:FF:000022">
    <property type="entry name" value="Guanine deaminase"/>
    <property type="match status" value="1"/>
</dbReference>
<gene>
    <name evidence="10" type="primary">guaD</name>
    <name evidence="10" type="ORF">E1H14_09055</name>
</gene>
<sequence>MMTQAYRASILYCLDEPARVGAAAYRYHEEGLLWVENGRVRQVGDYAQLAPTLPTSVEIIDYSGYLLTPGFIDTHVHYPQLPMIASYGAQLLDWLETYTFPTELGFAEYDYALQIAEAFLDELLRNGTTSALVFATVHPASVEAFFTAAQARKLRMIAGKVLMDRHAPAGLCEEPETAYHTSQDLIQRWHGQARLAYAVTPRFAPSCSPELLDVAGSLLQADSSLYLHTHLAESTAEVRWVAELFPGAQHYLDVYERAGLLGARSVLAHGIHLCEGACQQLSRTSSVLAHCPSSNLFLGSGLFPMRRYQEQGIRISLGTDVGAGTSFSMLKTQGDAYRVQQLQGELLEPMQAFYLATLGGARALALEQQLGSLQPGQEADFILLDPQATPLLAQRYAQSQSIADTLFMLNLLGDDRVIAATYILGELAWKRAVTC</sequence>
<dbReference type="InterPro" id="IPR032466">
    <property type="entry name" value="Metal_Hydrolase"/>
</dbReference>
<name>A0A5A9W0W1_9GAMM</name>
<dbReference type="EMBL" id="SMRS01000006">
    <property type="protein sequence ID" value="KAA0874410.1"/>
    <property type="molecule type" value="Genomic_DNA"/>
</dbReference>
<accession>A0A5A9W0W1</accession>
<protein>
    <recommendedName>
        <fullName evidence="3 7">Guanine deaminase</fullName>
        <shortName evidence="8">Guanase</shortName>
        <ecNumber evidence="3 7">3.5.4.3</ecNumber>
    </recommendedName>
    <alternativeName>
        <fullName evidence="8">Guanine aminohydrolase</fullName>
    </alternativeName>
</protein>
<comment type="cofactor">
    <cofactor evidence="8">
        <name>Zn(2+)</name>
        <dbReference type="ChEBI" id="CHEBI:29105"/>
    </cofactor>
    <text evidence="8">Binds 1 zinc ion per subunit.</text>
</comment>
<dbReference type="Gene3D" id="3.20.20.140">
    <property type="entry name" value="Metal-dependent hydrolases"/>
    <property type="match status" value="1"/>
</dbReference>
<dbReference type="SUPFAM" id="SSF51338">
    <property type="entry name" value="Composite domain of metallo-dependent hydrolases"/>
    <property type="match status" value="1"/>
</dbReference>
<dbReference type="GO" id="GO:0008270">
    <property type="term" value="F:zinc ion binding"/>
    <property type="evidence" value="ECO:0007669"/>
    <property type="project" value="UniProtKB-UniRule"/>
</dbReference>
<dbReference type="UniPathway" id="UPA00603">
    <property type="reaction ID" value="UER00660"/>
</dbReference>
<evidence type="ECO:0000256" key="1">
    <source>
        <dbReference type="ARBA" id="ARBA00004984"/>
    </source>
</evidence>
<evidence type="ECO:0000256" key="4">
    <source>
        <dbReference type="ARBA" id="ARBA00022723"/>
    </source>
</evidence>
<evidence type="ECO:0000256" key="5">
    <source>
        <dbReference type="ARBA" id="ARBA00022801"/>
    </source>
</evidence>
<evidence type="ECO:0000259" key="9">
    <source>
        <dbReference type="Pfam" id="PF01979"/>
    </source>
</evidence>
<evidence type="ECO:0000256" key="3">
    <source>
        <dbReference type="ARBA" id="ARBA00012781"/>
    </source>
</evidence>
<dbReference type="Gene3D" id="2.30.40.10">
    <property type="entry name" value="Urease, subunit C, domain 1"/>
    <property type="match status" value="1"/>
</dbReference>
<evidence type="ECO:0000313" key="11">
    <source>
        <dbReference type="Proteomes" id="UP000325302"/>
    </source>
</evidence>
<dbReference type="SUPFAM" id="SSF51556">
    <property type="entry name" value="Metallo-dependent hydrolases"/>
    <property type="match status" value="1"/>
</dbReference>
<dbReference type="InterPro" id="IPR051607">
    <property type="entry name" value="Metallo-dep_hydrolases"/>
</dbReference>
<dbReference type="OrthoDB" id="9787621at2"/>
<dbReference type="NCBIfam" id="TIGR02967">
    <property type="entry name" value="guan_deamin"/>
    <property type="match status" value="1"/>
</dbReference>
<evidence type="ECO:0000256" key="6">
    <source>
        <dbReference type="ARBA" id="ARBA00022833"/>
    </source>
</evidence>
<dbReference type="InterPro" id="IPR006680">
    <property type="entry name" value="Amidohydro-rel"/>
</dbReference>
<feature type="domain" description="Amidohydrolase-related" evidence="9">
    <location>
        <begin position="67"/>
        <end position="427"/>
    </location>
</feature>
<dbReference type="Pfam" id="PF01979">
    <property type="entry name" value="Amidohydro_1"/>
    <property type="match status" value="1"/>
</dbReference>
<evidence type="ECO:0000313" key="10">
    <source>
        <dbReference type="EMBL" id="KAA0874410.1"/>
    </source>
</evidence>
<evidence type="ECO:0000256" key="8">
    <source>
        <dbReference type="RuleBase" id="RU366009"/>
    </source>
</evidence>
<dbReference type="GO" id="GO:0006147">
    <property type="term" value="P:guanine catabolic process"/>
    <property type="evidence" value="ECO:0007669"/>
    <property type="project" value="UniProtKB-UniRule"/>
</dbReference>
<keyword evidence="11" id="KW-1185">Reference proteome</keyword>
<dbReference type="PANTHER" id="PTHR11271">
    <property type="entry name" value="GUANINE DEAMINASE"/>
    <property type="match status" value="1"/>
</dbReference>
<comment type="similarity">
    <text evidence="2 8">Belongs to the metallo-dependent hydrolases superfamily. ATZ/TRZ family.</text>
</comment>
<keyword evidence="4 8" id="KW-0479">Metal-binding</keyword>
<dbReference type="AlphaFoldDB" id="A0A5A9W0W1"/>
<keyword evidence="6 8" id="KW-0862">Zinc</keyword>
<proteinExistence type="inferred from homology"/>
<evidence type="ECO:0000256" key="7">
    <source>
        <dbReference type="NCBIfam" id="TIGR02967"/>
    </source>
</evidence>
<dbReference type="InterPro" id="IPR011059">
    <property type="entry name" value="Metal-dep_hydrolase_composite"/>
</dbReference>
<evidence type="ECO:0000256" key="2">
    <source>
        <dbReference type="ARBA" id="ARBA00006745"/>
    </source>
</evidence>
<dbReference type="GO" id="GO:0008892">
    <property type="term" value="F:guanine deaminase activity"/>
    <property type="evidence" value="ECO:0007669"/>
    <property type="project" value="UniProtKB-UniRule"/>
</dbReference>
<dbReference type="EC" id="3.5.4.3" evidence="3 7"/>
<comment type="function">
    <text evidence="8">Catalyzes the hydrolytic deamination of guanine, producing xanthine and ammonia.</text>
</comment>
<dbReference type="InterPro" id="IPR014311">
    <property type="entry name" value="Guanine_deaminase"/>
</dbReference>
<dbReference type="Proteomes" id="UP000325302">
    <property type="component" value="Unassembled WGS sequence"/>
</dbReference>
<reference evidence="10 11" key="1">
    <citation type="submission" date="2019-03" db="EMBL/GenBank/DDBJ databases">
        <title>Nitrincola sp. nov. isolated from an Indian soda lake.</title>
        <authorList>
            <person name="Joshi A."/>
            <person name="Thite S.V."/>
            <person name="Joseph N."/>
            <person name="Dhotre D."/>
            <person name="Moorthy M."/>
            <person name="Shouche Y.S."/>
        </authorList>
    </citation>
    <scope>NUCLEOTIDE SEQUENCE [LARGE SCALE GENOMIC DNA]</scope>
    <source>
        <strain evidence="10 11">MEB193</strain>
    </source>
</reference>